<protein>
    <submittedName>
        <fullName evidence="1">Uncharacterized protein</fullName>
    </submittedName>
</protein>
<keyword evidence="2" id="KW-1185">Reference proteome</keyword>
<name>A0A0A0BUW3_9CELL</name>
<evidence type="ECO:0000313" key="2">
    <source>
        <dbReference type="Proteomes" id="UP000029839"/>
    </source>
</evidence>
<reference evidence="1 2" key="2">
    <citation type="journal article" date="2015" name="Stand. Genomic Sci.">
        <title>Draft genome sequence of Cellulomonas carbonis T26(T) and comparative analysis of six Cellulomonas genomes.</title>
        <authorList>
            <person name="Zhuang W."/>
            <person name="Zhang S."/>
            <person name="Xia X."/>
            <person name="Wang G."/>
        </authorList>
    </citation>
    <scope>NUCLEOTIDE SEQUENCE [LARGE SCALE GENOMIC DNA]</scope>
    <source>
        <strain evidence="1 2">T26</strain>
    </source>
</reference>
<dbReference type="Proteomes" id="UP000029839">
    <property type="component" value="Unassembled WGS sequence"/>
</dbReference>
<reference evidence="1 2" key="1">
    <citation type="submission" date="2013-08" db="EMBL/GenBank/DDBJ databases">
        <title>Genome sequencing of Cellulomonas carbonis T26.</title>
        <authorList>
            <person name="Chen F."/>
            <person name="Li Y."/>
            <person name="Wang G."/>
        </authorList>
    </citation>
    <scope>NUCLEOTIDE SEQUENCE [LARGE SCALE GENOMIC DNA]</scope>
    <source>
        <strain evidence="1 2">T26</strain>
    </source>
</reference>
<dbReference type="EMBL" id="AXCY01000016">
    <property type="protein sequence ID" value="KGM11696.1"/>
    <property type="molecule type" value="Genomic_DNA"/>
</dbReference>
<comment type="caution">
    <text evidence="1">The sequence shown here is derived from an EMBL/GenBank/DDBJ whole genome shotgun (WGS) entry which is preliminary data.</text>
</comment>
<proteinExistence type="predicted"/>
<sequence length="187" mass="20105">MERPSDDTRRTGSTTPPGRAAELLSALAEYRSARRRLLDLLGLTASNRDPVPELAEHLVAGLLGGQIAASRVQAGWDVMTADGTVQVRTLSNTDTDRWVNEHVVRSVAGVDRYALVILEDLTVSAVLVFPGDLTRVGTLLGKRHGDQAATLQLTRQDFIHLMADRAGAATAGVQIWTPSELQGETPS</sequence>
<organism evidence="1 2">
    <name type="scientific">Cellulomonas carbonis T26</name>
    <dbReference type="NCBI Taxonomy" id="947969"/>
    <lineage>
        <taxon>Bacteria</taxon>
        <taxon>Bacillati</taxon>
        <taxon>Actinomycetota</taxon>
        <taxon>Actinomycetes</taxon>
        <taxon>Micrococcales</taxon>
        <taxon>Cellulomonadaceae</taxon>
        <taxon>Cellulomonas</taxon>
    </lineage>
</organism>
<dbReference type="AlphaFoldDB" id="A0A0A0BUW3"/>
<accession>A0A0A0BUW3</accession>
<evidence type="ECO:0000313" key="1">
    <source>
        <dbReference type="EMBL" id="KGM11696.1"/>
    </source>
</evidence>
<gene>
    <name evidence="1" type="ORF">N868_07825</name>
</gene>